<dbReference type="NCBIfam" id="NF010229">
    <property type="entry name" value="PRK13682.1-4"/>
    <property type="match status" value="1"/>
</dbReference>
<evidence type="ECO:0000256" key="4">
    <source>
        <dbReference type="ARBA" id="ARBA00023136"/>
    </source>
</evidence>
<dbReference type="GO" id="GO:0005886">
    <property type="term" value="C:plasma membrane"/>
    <property type="evidence" value="ECO:0007669"/>
    <property type="project" value="InterPro"/>
</dbReference>
<organism evidence="6 7">
    <name type="scientific">Roseivirga echinicomitans</name>
    <dbReference type="NCBI Taxonomy" id="296218"/>
    <lineage>
        <taxon>Bacteria</taxon>
        <taxon>Pseudomonadati</taxon>
        <taxon>Bacteroidota</taxon>
        <taxon>Cytophagia</taxon>
        <taxon>Cytophagales</taxon>
        <taxon>Roseivirgaceae</taxon>
        <taxon>Roseivirga</taxon>
    </lineage>
</organism>
<proteinExistence type="inferred from homology"/>
<feature type="transmembrane region" description="Helical" evidence="5">
    <location>
        <begin position="53"/>
        <end position="74"/>
    </location>
</feature>
<dbReference type="Pfam" id="PF07043">
    <property type="entry name" value="DUF1328"/>
    <property type="match status" value="1"/>
</dbReference>
<comment type="caution">
    <text evidence="6">The sequence shown here is derived from an EMBL/GenBank/DDBJ whole genome shotgun (WGS) entry which is preliminary data.</text>
</comment>
<evidence type="ECO:0000256" key="5">
    <source>
        <dbReference type="SAM" id="Phobius"/>
    </source>
</evidence>
<reference evidence="6 7" key="1">
    <citation type="submission" date="2016-01" db="EMBL/GenBank/DDBJ databases">
        <title>Genome sequencing of Roseivirga echinicomitans KMM 6058.</title>
        <authorList>
            <person name="Selvaratnam C."/>
            <person name="Thevarajoo S."/>
            <person name="Goh K.M."/>
            <person name="Ee R."/>
            <person name="Chan K.-G."/>
            <person name="Chong C.S."/>
        </authorList>
    </citation>
    <scope>NUCLEOTIDE SEQUENCE [LARGE SCALE GENOMIC DNA]</scope>
    <source>
        <strain evidence="6 7">KMM 6058</strain>
    </source>
</reference>
<feature type="transmembrane region" description="Helical" evidence="5">
    <location>
        <begin position="80"/>
        <end position="98"/>
    </location>
</feature>
<dbReference type="AlphaFoldDB" id="A0A150XXP9"/>
<gene>
    <name evidence="6" type="ORF">AWN68_01735</name>
</gene>
<sequence>MLWKHLHKLGLNVSLNLLKTLIIWNKSAWHSFPISRGESINHLNPTDMLRWTITFLIIAIVAGILGFGGIAAGAASLAKIVFFIFVVLLVVSLLRGVTSRR</sequence>
<keyword evidence="7" id="KW-1185">Reference proteome</keyword>
<dbReference type="EMBL" id="LRDB01000001">
    <property type="protein sequence ID" value="KYG83549.1"/>
    <property type="molecule type" value="Genomic_DNA"/>
</dbReference>
<evidence type="ECO:0000256" key="2">
    <source>
        <dbReference type="ARBA" id="ARBA00022692"/>
    </source>
</evidence>
<dbReference type="STRING" id="296218.AWN68_01735"/>
<evidence type="ECO:0000256" key="3">
    <source>
        <dbReference type="ARBA" id="ARBA00022989"/>
    </source>
</evidence>
<dbReference type="HAMAP" id="MF_01361">
    <property type="entry name" value="UPF0391"/>
    <property type="match status" value="1"/>
</dbReference>
<dbReference type="NCBIfam" id="NF010226">
    <property type="entry name" value="PRK13682.1-1"/>
    <property type="match status" value="1"/>
</dbReference>
<evidence type="ECO:0000313" key="7">
    <source>
        <dbReference type="Proteomes" id="UP000075615"/>
    </source>
</evidence>
<keyword evidence="1" id="KW-1003">Cell membrane</keyword>
<keyword evidence="3 5" id="KW-1133">Transmembrane helix</keyword>
<evidence type="ECO:0000313" key="6">
    <source>
        <dbReference type="EMBL" id="KYG83549.1"/>
    </source>
</evidence>
<dbReference type="Proteomes" id="UP000075615">
    <property type="component" value="Unassembled WGS sequence"/>
</dbReference>
<keyword evidence="2 5" id="KW-0812">Transmembrane</keyword>
<dbReference type="NCBIfam" id="NF010228">
    <property type="entry name" value="PRK13682.1-3"/>
    <property type="match status" value="1"/>
</dbReference>
<evidence type="ECO:0000256" key="1">
    <source>
        <dbReference type="ARBA" id="ARBA00022475"/>
    </source>
</evidence>
<dbReference type="InterPro" id="IPR009760">
    <property type="entry name" value="DUF1328"/>
</dbReference>
<protein>
    <submittedName>
        <fullName evidence="6">Uncharacterized protein</fullName>
    </submittedName>
</protein>
<accession>A0A150XXP9</accession>
<keyword evidence="4 5" id="KW-0472">Membrane</keyword>
<name>A0A150XXP9_9BACT</name>